<sequence length="115" mass="12985">MPGQRLSKDVDLSLARVLTLPSKIYWLRGHRNRSEASAHNRHCLCTSESPEEASDHLVLHKPVEDVNFSGCVTKKFRSESFGPVPFLVKLMPSTEKTSINAAVRSRTYYAIKIMI</sequence>
<organism evidence="1 2">
    <name type="scientific">Planoprotostelium fungivorum</name>
    <dbReference type="NCBI Taxonomy" id="1890364"/>
    <lineage>
        <taxon>Eukaryota</taxon>
        <taxon>Amoebozoa</taxon>
        <taxon>Evosea</taxon>
        <taxon>Variosea</taxon>
        <taxon>Cavosteliida</taxon>
        <taxon>Cavosteliaceae</taxon>
        <taxon>Planoprotostelium</taxon>
    </lineage>
</organism>
<comment type="caution">
    <text evidence="1">The sequence shown here is derived from an EMBL/GenBank/DDBJ whole genome shotgun (WGS) entry which is preliminary data.</text>
</comment>
<proteinExistence type="predicted"/>
<evidence type="ECO:0000313" key="2">
    <source>
        <dbReference type="Proteomes" id="UP000241769"/>
    </source>
</evidence>
<gene>
    <name evidence="1" type="ORF">PROFUN_07244</name>
</gene>
<dbReference type="EMBL" id="MDYQ01000051">
    <property type="protein sequence ID" value="PRP85060.1"/>
    <property type="molecule type" value="Genomic_DNA"/>
</dbReference>
<dbReference type="InParanoid" id="A0A2P6NM73"/>
<name>A0A2P6NM73_9EUKA</name>
<reference evidence="1 2" key="1">
    <citation type="journal article" date="2018" name="Genome Biol. Evol.">
        <title>Multiple Roots of Fruiting Body Formation in Amoebozoa.</title>
        <authorList>
            <person name="Hillmann F."/>
            <person name="Forbes G."/>
            <person name="Novohradska S."/>
            <person name="Ferling I."/>
            <person name="Riege K."/>
            <person name="Groth M."/>
            <person name="Westermann M."/>
            <person name="Marz M."/>
            <person name="Spaller T."/>
            <person name="Winckler T."/>
            <person name="Schaap P."/>
            <person name="Glockner G."/>
        </authorList>
    </citation>
    <scope>NUCLEOTIDE SEQUENCE [LARGE SCALE GENOMIC DNA]</scope>
    <source>
        <strain evidence="1 2">Jena</strain>
    </source>
</reference>
<dbReference type="AlphaFoldDB" id="A0A2P6NM73"/>
<protein>
    <submittedName>
        <fullName evidence="1">Uncharacterized protein</fullName>
    </submittedName>
</protein>
<accession>A0A2P6NM73</accession>
<dbReference type="Proteomes" id="UP000241769">
    <property type="component" value="Unassembled WGS sequence"/>
</dbReference>
<evidence type="ECO:0000313" key="1">
    <source>
        <dbReference type="EMBL" id="PRP85060.1"/>
    </source>
</evidence>
<keyword evidence="2" id="KW-1185">Reference proteome</keyword>